<evidence type="ECO:0000313" key="8">
    <source>
        <dbReference type="Proteomes" id="UP000198629"/>
    </source>
</evidence>
<comment type="function">
    <text evidence="1 5">PPIases accelerate the folding of proteins. It catalyzes the cis-trans isomerization of proline imidic peptide bonds in oligopeptides.</text>
</comment>
<dbReference type="PRINTS" id="PR00153">
    <property type="entry name" value="CSAPPISMRASE"/>
</dbReference>
<dbReference type="STRING" id="492660.SAMN05192566_1755"/>
<comment type="similarity">
    <text evidence="2 5">Belongs to the cyclophilin-type PPIase family.</text>
</comment>
<dbReference type="InterPro" id="IPR029000">
    <property type="entry name" value="Cyclophilin-like_dom_sf"/>
</dbReference>
<dbReference type="InterPro" id="IPR002130">
    <property type="entry name" value="Cyclophilin-type_PPIase_dom"/>
</dbReference>
<sequence length="189" mass="20656">MKLLTWAIGASMLLAVSAANAATQVAFETNQGSFTVEVYADKAPKTVENFLQYVKDGFYTNTIFHRVIGRFMIQGGGFDRELNEKPTRAAIINESNNGLINQTGTIAMARTPDPNSATAQFFINVADNQFLNYTSPEPDMIGYCVFGKVISGMDVVFKISNLPTNTQRGMSDVPIRSVIIKRATIVSGK</sequence>
<keyword evidence="5" id="KW-0732">Signal</keyword>
<dbReference type="AlphaFoldDB" id="A0A1G9D3C5"/>
<evidence type="ECO:0000256" key="5">
    <source>
        <dbReference type="RuleBase" id="RU363019"/>
    </source>
</evidence>
<dbReference type="InterPro" id="IPR020892">
    <property type="entry name" value="Cyclophilin-type_PPIase_CS"/>
</dbReference>
<reference evidence="8" key="1">
    <citation type="submission" date="2016-10" db="EMBL/GenBank/DDBJ databases">
        <authorList>
            <person name="Varghese N."/>
            <person name="Submissions S."/>
        </authorList>
    </citation>
    <scope>NUCLEOTIDE SEQUENCE [LARGE SCALE GENOMIC DNA]</scope>
    <source>
        <strain evidence="8">CBMB127</strain>
    </source>
</reference>
<feature type="domain" description="PPIase cyclophilin-type" evidence="6">
    <location>
        <begin position="28"/>
        <end position="185"/>
    </location>
</feature>
<dbReference type="Gene3D" id="2.40.100.10">
    <property type="entry name" value="Cyclophilin-like"/>
    <property type="match status" value="1"/>
</dbReference>
<evidence type="ECO:0000256" key="1">
    <source>
        <dbReference type="ARBA" id="ARBA00002388"/>
    </source>
</evidence>
<proteinExistence type="inferred from homology"/>
<evidence type="ECO:0000259" key="6">
    <source>
        <dbReference type="PROSITE" id="PS50072"/>
    </source>
</evidence>
<dbReference type="EC" id="5.2.1.8" evidence="5"/>
<dbReference type="GO" id="GO:0003755">
    <property type="term" value="F:peptidyl-prolyl cis-trans isomerase activity"/>
    <property type="evidence" value="ECO:0007669"/>
    <property type="project" value="UniProtKB-UniRule"/>
</dbReference>
<dbReference type="PROSITE" id="PS50072">
    <property type="entry name" value="CSA_PPIASE_2"/>
    <property type="match status" value="1"/>
</dbReference>
<evidence type="ECO:0000256" key="2">
    <source>
        <dbReference type="ARBA" id="ARBA00007365"/>
    </source>
</evidence>
<comment type="catalytic activity">
    <reaction evidence="5">
        <text>[protein]-peptidylproline (omega=180) = [protein]-peptidylproline (omega=0)</text>
        <dbReference type="Rhea" id="RHEA:16237"/>
        <dbReference type="Rhea" id="RHEA-COMP:10747"/>
        <dbReference type="Rhea" id="RHEA-COMP:10748"/>
        <dbReference type="ChEBI" id="CHEBI:83833"/>
        <dbReference type="ChEBI" id="CHEBI:83834"/>
        <dbReference type="EC" id="5.2.1.8"/>
    </reaction>
</comment>
<dbReference type="OrthoDB" id="9807797at2"/>
<dbReference type="Pfam" id="PF00160">
    <property type="entry name" value="Pro_isomerase"/>
    <property type="match status" value="1"/>
</dbReference>
<organism evidence="7 8">
    <name type="scientific">Methylophilus rhizosphaerae</name>
    <dbReference type="NCBI Taxonomy" id="492660"/>
    <lineage>
        <taxon>Bacteria</taxon>
        <taxon>Pseudomonadati</taxon>
        <taxon>Pseudomonadota</taxon>
        <taxon>Betaproteobacteria</taxon>
        <taxon>Nitrosomonadales</taxon>
        <taxon>Methylophilaceae</taxon>
        <taxon>Methylophilus</taxon>
    </lineage>
</organism>
<dbReference type="GO" id="GO:0006457">
    <property type="term" value="P:protein folding"/>
    <property type="evidence" value="ECO:0007669"/>
    <property type="project" value="InterPro"/>
</dbReference>
<keyword evidence="8" id="KW-1185">Reference proteome</keyword>
<dbReference type="InterPro" id="IPR024936">
    <property type="entry name" value="Cyclophilin-type_PPIase"/>
</dbReference>
<keyword evidence="3 5" id="KW-0697">Rotamase</keyword>
<dbReference type="PANTHER" id="PTHR43246">
    <property type="entry name" value="PEPTIDYL-PROLYL CIS-TRANS ISOMERASE CYP38, CHLOROPLASTIC"/>
    <property type="match status" value="1"/>
</dbReference>
<feature type="signal peptide" evidence="5">
    <location>
        <begin position="1"/>
        <end position="21"/>
    </location>
</feature>
<dbReference type="SUPFAM" id="SSF50891">
    <property type="entry name" value="Cyclophilin-like"/>
    <property type="match status" value="1"/>
</dbReference>
<protein>
    <recommendedName>
        <fullName evidence="5">Peptidyl-prolyl cis-trans isomerase</fullName>
        <shortName evidence="5">PPIase</shortName>
        <ecNumber evidence="5">5.2.1.8</ecNumber>
    </recommendedName>
</protein>
<accession>A0A1G9D3C5</accession>
<keyword evidence="4 5" id="KW-0413">Isomerase</keyword>
<dbReference type="EMBL" id="FNFX01000003">
    <property type="protein sequence ID" value="SDK58194.1"/>
    <property type="molecule type" value="Genomic_DNA"/>
</dbReference>
<evidence type="ECO:0000256" key="3">
    <source>
        <dbReference type="ARBA" id="ARBA00023110"/>
    </source>
</evidence>
<dbReference type="InterPro" id="IPR044665">
    <property type="entry name" value="E_coli_cyclophilin_A-like"/>
</dbReference>
<feature type="chain" id="PRO_5011331133" description="Peptidyl-prolyl cis-trans isomerase" evidence="5">
    <location>
        <begin position="22"/>
        <end position="189"/>
    </location>
</feature>
<dbReference type="RefSeq" id="WP_091471756.1">
    <property type="nucleotide sequence ID" value="NZ_FNFX01000003.1"/>
</dbReference>
<evidence type="ECO:0000313" key="7">
    <source>
        <dbReference type="EMBL" id="SDK58194.1"/>
    </source>
</evidence>
<dbReference type="PIRSF" id="PIRSF001467">
    <property type="entry name" value="Peptidylpro_ismrse"/>
    <property type="match status" value="1"/>
</dbReference>
<name>A0A1G9D3C5_9PROT</name>
<dbReference type="Proteomes" id="UP000198629">
    <property type="component" value="Unassembled WGS sequence"/>
</dbReference>
<evidence type="ECO:0000256" key="4">
    <source>
        <dbReference type="ARBA" id="ARBA00023235"/>
    </source>
</evidence>
<gene>
    <name evidence="7" type="ORF">SAMN05192566_1755</name>
</gene>
<dbReference type="PROSITE" id="PS00170">
    <property type="entry name" value="CSA_PPIASE_1"/>
    <property type="match status" value="1"/>
</dbReference>